<reference evidence="2" key="2">
    <citation type="submission" date="2020-09" db="EMBL/GenBank/DDBJ databases">
        <authorList>
            <person name="Sun Q."/>
            <person name="Zhou Y."/>
        </authorList>
    </citation>
    <scope>NUCLEOTIDE SEQUENCE</scope>
    <source>
        <strain evidence="2">CGMCC 1.12827</strain>
    </source>
</reference>
<feature type="transmembrane region" description="Helical" evidence="1">
    <location>
        <begin position="73"/>
        <end position="98"/>
    </location>
</feature>
<protein>
    <submittedName>
        <fullName evidence="2">Uncharacterized protein</fullName>
    </submittedName>
</protein>
<gene>
    <name evidence="2" type="ORF">GCM10011489_10420</name>
</gene>
<accession>A0A916SZV7</accession>
<dbReference type="PANTHER" id="PTHR35335">
    <property type="entry name" value="UPF0716 PROTEIN FXSA"/>
    <property type="match status" value="1"/>
</dbReference>
<reference evidence="2" key="1">
    <citation type="journal article" date="2014" name="Int. J. Syst. Evol. Microbiol.">
        <title>Complete genome sequence of Corynebacterium casei LMG S-19264T (=DSM 44701T), isolated from a smear-ripened cheese.</title>
        <authorList>
            <consortium name="US DOE Joint Genome Institute (JGI-PGF)"/>
            <person name="Walter F."/>
            <person name="Albersmeier A."/>
            <person name="Kalinowski J."/>
            <person name="Ruckert C."/>
        </authorList>
    </citation>
    <scope>NUCLEOTIDE SEQUENCE</scope>
    <source>
        <strain evidence="2">CGMCC 1.12827</strain>
    </source>
</reference>
<dbReference type="RefSeq" id="WP_188585536.1">
    <property type="nucleotide sequence ID" value="NZ_BMGC01000005.1"/>
</dbReference>
<evidence type="ECO:0000313" key="2">
    <source>
        <dbReference type="EMBL" id="GGB24063.1"/>
    </source>
</evidence>
<name>A0A916SZV7_9ACTN</name>
<proteinExistence type="predicted"/>
<keyword evidence="3" id="KW-1185">Reference proteome</keyword>
<organism evidence="2 3">
    <name type="scientific">Gordonia jinhuaensis</name>
    <dbReference type="NCBI Taxonomy" id="1517702"/>
    <lineage>
        <taxon>Bacteria</taxon>
        <taxon>Bacillati</taxon>
        <taxon>Actinomycetota</taxon>
        <taxon>Actinomycetes</taxon>
        <taxon>Mycobacteriales</taxon>
        <taxon>Gordoniaceae</taxon>
        <taxon>Gordonia</taxon>
    </lineage>
</organism>
<sequence>MKLAVFAAYLIVEIGVFVALCYSIGFAWAVLITILATFVGFLLLRRTGARVLSELRRAANGYTDSRAPLADTAVLGVSSVLLLVPGLVSTVLGILLLIPGLRRVARPVVAAFGANRILRRVEGAGVMNRFSRATVIDGEVVDTPHYGGHPDAGQGRHPLP</sequence>
<dbReference type="InterPro" id="IPR007313">
    <property type="entry name" value="FxsA"/>
</dbReference>
<evidence type="ECO:0000256" key="1">
    <source>
        <dbReference type="SAM" id="Phobius"/>
    </source>
</evidence>
<dbReference type="NCBIfam" id="NF008528">
    <property type="entry name" value="PRK11463.1-2"/>
    <property type="match status" value="1"/>
</dbReference>
<dbReference type="AlphaFoldDB" id="A0A916SZV7"/>
<keyword evidence="1" id="KW-0812">Transmembrane</keyword>
<comment type="caution">
    <text evidence="2">The sequence shown here is derived from an EMBL/GenBank/DDBJ whole genome shotgun (WGS) entry which is preliminary data.</text>
</comment>
<dbReference type="GO" id="GO:0016020">
    <property type="term" value="C:membrane"/>
    <property type="evidence" value="ECO:0007669"/>
    <property type="project" value="InterPro"/>
</dbReference>
<dbReference type="Pfam" id="PF04186">
    <property type="entry name" value="FxsA"/>
    <property type="match status" value="1"/>
</dbReference>
<keyword evidence="1" id="KW-1133">Transmembrane helix</keyword>
<keyword evidence="1" id="KW-0472">Membrane</keyword>
<feature type="transmembrane region" description="Helical" evidence="1">
    <location>
        <begin position="12"/>
        <end position="44"/>
    </location>
</feature>
<evidence type="ECO:0000313" key="3">
    <source>
        <dbReference type="Proteomes" id="UP000621454"/>
    </source>
</evidence>
<dbReference type="Proteomes" id="UP000621454">
    <property type="component" value="Unassembled WGS sequence"/>
</dbReference>
<dbReference type="EMBL" id="BMGC01000005">
    <property type="protein sequence ID" value="GGB24063.1"/>
    <property type="molecule type" value="Genomic_DNA"/>
</dbReference>
<dbReference type="PANTHER" id="PTHR35335:SF1">
    <property type="entry name" value="UPF0716 PROTEIN FXSA"/>
    <property type="match status" value="1"/>
</dbReference>